<sequence length="413" mass="45764">MEPALSDQRQARSTVDVPINPVLEGAGGGGVRRGSTTFMTIQQAIADPVISQSWSKLANLAIEPNPFAEPWYQAAAVQSLAPNSTRQIAACWEGESLLGLIPLMRSNTYAGLPLAHLQNWVNHNAFLGSPLVAKGRERDFWHGLLSALDNGRDRAFFLHLTAMRLDGPVAVALEQICNTQGRRFAIFQREERALLEHGLSPEAYLEANVRGKKRKELRRQQSRLTELGEISFERSFGDAGLADWIEEFLALERRGWKGFNGSALDCAKETRELFRNALFGAAKERKLELLALRIDGRAIAMLVNFITPPGAFSFKTAFDEDYARFSPGVLLQIHNLALLEREDIAWCDSCAAQNHPMIDSIWSGRRSIGRYSIAIGGPIKRAAFTALLAAEQAKGRLRRVTKRNTNQNNGKSG</sequence>
<evidence type="ECO:0000256" key="1">
    <source>
        <dbReference type="SAM" id="MobiDB-lite"/>
    </source>
</evidence>
<protein>
    <submittedName>
        <fullName evidence="3">GNAT family N-acetyltransferase</fullName>
    </submittedName>
</protein>
<dbReference type="SUPFAM" id="SSF55729">
    <property type="entry name" value="Acyl-CoA N-acyltransferases (Nat)"/>
    <property type="match status" value="1"/>
</dbReference>
<dbReference type="Proteomes" id="UP001597215">
    <property type="component" value="Unassembled WGS sequence"/>
</dbReference>
<dbReference type="InterPro" id="IPR038740">
    <property type="entry name" value="BioF2-like_GNAT_dom"/>
</dbReference>
<evidence type="ECO:0000259" key="2">
    <source>
        <dbReference type="Pfam" id="PF13480"/>
    </source>
</evidence>
<evidence type="ECO:0000313" key="3">
    <source>
        <dbReference type="EMBL" id="MFD1767159.1"/>
    </source>
</evidence>
<organism evidence="3 4">
    <name type="scientific">Sphingorhabdus buctiana</name>
    <dbReference type="NCBI Taxonomy" id="1508805"/>
    <lineage>
        <taxon>Bacteria</taxon>
        <taxon>Pseudomonadati</taxon>
        <taxon>Pseudomonadota</taxon>
        <taxon>Alphaproteobacteria</taxon>
        <taxon>Sphingomonadales</taxon>
        <taxon>Sphingomonadaceae</taxon>
        <taxon>Sphingorhabdus</taxon>
    </lineage>
</organism>
<proteinExistence type="predicted"/>
<feature type="region of interest" description="Disordered" evidence="1">
    <location>
        <begin position="1"/>
        <end position="21"/>
    </location>
</feature>
<name>A0ABW4MDG4_9SPHN</name>
<evidence type="ECO:0000313" key="4">
    <source>
        <dbReference type="Proteomes" id="UP001597215"/>
    </source>
</evidence>
<comment type="caution">
    <text evidence="3">The sequence shown here is derived from an EMBL/GenBank/DDBJ whole genome shotgun (WGS) entry which is preliminary data.</text>
</comment>
<dbReference type="RefSeq" id="WP_381514200.1">
    <property type="nucleotide sequence ID" value="NZ_JBHUEL010000009.1"/>
</dbReference>
<dbReference type="EMBL" id="JBHUEL010000009">
    <property type="protein sequence ID" value="MFD1767159.1"/>
    <property type="molecule type" value="Genomic_DNA"/>
</dbReference>
<reference evidence="4" key="1">
    <citation type="journal article" date="2019" name="Int. J. Syst. Evol. Microbiol.">
        <title>The Global Catalogue of Microorganisms (GCM) 10K type strain sequencing project: providing services to taxonomists for standard genome sequencing and annotation.</title>
        <authorList>
            <consortium name="The Broad Institute Genomics Platform"/>
            <consortium name="The Broad Institute Genome Sequencing Center for Infectious Disease"/>
            <person name="Wu L."/>
            <person name="Ma J."/>
        </authorList>
    </citation>
    <scope>NUCLEOTIDE SEQUENCE [LARGE SCALE GENOMIC DNA]</scope>
    <source>
        <strain evidence="4">CGMCC 1.12449</strain>
    </source>
</reference>
<dbReference type="InterPro" id="IPR016181">
    <property type="entry name" value="Acyl_CoA_acyltransferase"/>
</dbReference>
<accession>A0ABW4MDG4</accession>
<feature type="domain" description="BioF2-like acetyltransferase" evidence="2">
    <location>
        <begin position="212"/>
        <end position="351"/>
    </location>
</feature>
<keyword evidence="4" id="KW-1185">Reference proteome</keyword>
<gene>
    <name evidence="3" type="ORF">ACFSAG_09925</name>
</gene>
<dbReference type="Pfam" id="PF13480">
    <property type="entry name" value="Acetyltransf_6"/>
    <property type="match status" value="1"/>
</dbReference>